<sequence length="68" mass="7696">MSVKTAGPTGNSILKKKIKQMALRHRNAIYVRKFSGKKNGVCVCRLPISPEAWDFLPLHILKHKNVVK</sequence>
<reference evidence="2" key="1">
    <citation type="submission" date="2016-01" db="EMBL/GenBank/DDBJ databases">
        <authorList>
            <person name="Mitreva M."/>
            <person name="Pepin K.H."/>
            <person name="Mihindukulasuriya K.A."/>
            <person name="Fulton R."/>
            <person name="Fronick C."/>
            <person name="O'Laughlin M."/>
            <person name="Miner T."/>
            <person name="Herter B."/>
            <person name="Rosa B.A."/>
            <person name="Cordes M."/>
            <person name="Tomlinson C."/>
            <person name="Wollam A."/>
            <person name="Palsikar V.B."/>
            <person name="Mardis E.R."/>
            <person name="Wilson R.K."/>
        </authorList>
    </citation>
    <scope>NUCLEOTIDE SEQUENCE [LARGE SCALE GENOMIC DNA]</scope>
    <source>
        <strain evidence="2">GED7749B</strain>
    </source>
</reference>
<dbReference type="PATRIC" id="fig|1398.22.peg.3590"/>
<protein>
    <submittedName>
        <fullName evidence="1">Uncharacterized protein</fullName>
    </submittedName>
</protein>
<organism evidence="1 2">
    <name type="scientific">Heyndrickxia coagulans</name>
    <name type="common">Weizmannia coagulans</name>
    <dbReference type="NCBI Taxonomy" id="1398"/>
    <lineage>
        <taxon>Bacteria</taxon>
        <taxon>Bacillati</taxon>
        <taxon>Bacillota</taxon>
        <taxon>Bacilli</taxon>
        <taxon>Bacillales</taxon>
        <taxon>Bacillaceae</taxon>
        <taxon>Heyndrickxia</taxon>
    </lineage>
</organism>
<evidence type="ECO:0000313" key="2">
    <source>
        <dbReference type="Proteomes" id="UP000070376"/>
    </source>
</evidence>
<dbReference type="AlphaFoldDB" id="A0A133KBG5"/>
<gene>
    <name evidence="1" type="ORF">HMPREF3213_03583</name>
</gene>
<evidence type="ECO:0000313" key="1">
    <source>
        <dbReference type="EMBL" id="KWZ76916.1"/>
    </source>
</evidence>
<dbReference type="Proteomes" id="UP000070376">
    <property type="component" value="Unassembled WGS sequence"/>
</dbReference>
<dbReference type="EMBL" id="LRPN01000184">
    <property type="protein sequence ID" value="KWZ76916.1"/>
    <property type="molecule type" value="Genomic_DNA"/>
</dbReference>
<proteinExistence type="predicted"/>
<accession>A0A133KBG5</accession>
<comment type="caution">
    <text evidence="1">The sequence shown here is derived from an EMBL/GenBank/DDBJ whole genome shotgun (WGS) entry which is preliminary data.</text>
</comment>
<name>A0A133KBG5_HEYCO</name>